<dbReference type="NCBIfam" id="NF040603">
    <property type="entry name" value="choice_anch_P"/>
    <property type="match status" value="2"/>
</dbReference>
<evidence type="ECO:0000313" key="2">
    <source>
        <dbReference type="EMBL" id="GAA4121187.1"/>
    </source>
</evidence>
<dbReference type="RefSeq" id="WP_344733829.1">
    <property type="nucleotide sequence ID" value="NZ_BAAAZH010000017.1"/>
</dbReference>
<evidence type="ECO:0000313" key="3">
    <source>
        <dbReference type="Proteomes" id="UP001501495"/>
    </source>
</evidence>
<proteinExistence type="predicted"/>
<accession>A0ABP7XKV2</accession>
<feature type="signal peptide" evidence="1">
    <location>
        <begin position="1"/>
        <end position="22"/>
    </location>
</feature>
<dbReference type="EMBL" id="BAAAZH010000017">
    <property type="protein sequence ID" value="GAA4121187.1"/>
    <property type="molecule type" value="Genomic_DNA"/>
</dbReference>
<keyword evidence="1" id="KW-0732">Signal</keyword>
<comment type="caution">
    <text evidence="2">The sequence shown here is derived from an EMBL/GenBank/DDBJ whole genome shotgun (WGS) entry which is preliminary data.</text>
</comment>
<protein>
    <recommendedName>
        <fullName evidence="4">DUF5666 domain-containing protein</fullName>
    </recommendedName>
</protein>
<name>A0ABP7XKV2_9ACTN</name>
<organism evidence="2 3">
    <name type="scientific">Nocardioides fonticola</name>
    <dbReference type="NCBI Taxonomy" id="450363"/>
    <lineage>
        <taxon>Bacteria</taxon>
        <taxon>Bacillati</taxon>
        <taxon>Actinomycetota</taxon>
        <taxon>Actinomycetes</taxon>
        <taxon>Propionibacteriales</taxon>
        <taxon>Nocardioidaceae</taxon>
        <taxon>Nocardioides</taxon>
    </lineage>
</organism>
<evidence type="ECO:0008006" key="4">
    <source>
        <dbReference type="Google" id="ProtNLM"/>
    </source>
</evidence>
<keyword evidence="3" id="KW-1185">Reference proteome</keyword>
<dbReference type="Proteomes" id="UP001501495">
    <property type="component" value="Unassembled WGS sequence"/>
</dbReference>
<reference evidence="3" key="1">
    <citation type="journal article" date="2019" name="Int. J. Syst. Evol. Microbiol.">
        <title>The Global Catalogue of Microorganisms (GCM) 10K type strain sequencing project: providing services to taxonomists for standard genome sequencing and annotation.</title>
        <authorList>
            <consortium name="The Broad Institute Genomics Platform"/>
            <consortium name="The Broad Institute Genome Sequencing Center for Infectious Disease"/>
            <person name="Wu L."/>
            <person name="Ma J."/>
        </authorList>
    </citation>
    <scope>NUCLEOTIDE SEQUENCE [LARGE SCALE GENOMIC DNA]</scope>
    <source>
        <strain evidence="3">JCM 16703</strain>
    </source>
</reference>
<feature type="chain" id="PRO_5047516286" description="DUF5666 domain-containing protein" evidence="1">
    <location>
        <begin position="23"/>
        <end position="434"/>
    </location>
</feature>
<evidence type="ECO:0000256" key="1">
    <source>
        <dbReference type="SAM" id="SignalP"/>
    </source>
</evidence>
<sequence>MSRRLVPAIAALALATSGLAAAISPADAARPAEAASPAAATAAAPTPSTKLVKSPYGMRASGYGTRVRGGQIPAGSGTTAYDSTGCTTSIGREAGNTQAGVNLQGLGTVGAVDTSLRTEKVNGQIASVSEHKVAGINLDLGAGTGLSITAINTIARAYHDKTGFHATSDTTIGNIVLTVGGIATPIPIPAPDTPIVIPGLVSIEVGRSEIKEGPNGAQAREKGVQIEIPGAGAKLKIAASFASIEDGVTFGPLHGNASTTRIAVLGDLITSGPTLKIIMPCAGTGGEVKSKELAGVNLANQLVIGAATSTQMGKQSKTRAIGFEQAQVAKVDLGNGALVINAITGRVNVSRVKGKKAVANANGTTVGSIIANGQEQAIPDPGQAIEIPGLAKIAFNVQEKIPGGLHVIAIQITLLDGTAAVINIGEAKLAIRKG</sequence>
<gene>
    <name evidence="2" type="ORF">GCM10022215_25840</name>
</gene>